<dbReference type="PANTHER" id="PTHR33973">
    <property type="entry name" value="OS07G0153300 PROTEIN"/>
    <property type="match status" value="1"/>
</dbReference>
<reference evidence="1" key="1">
    <citation type="submission" date="2019-02" db="EMBL/GenBank/DDBJ databases">
        <authorList>
            <person name="Li S.-H."/>
        </authorList>
    </citation>
    <scope>NUCLEOTIDE SEQUENCE</scope>
    <source>
        <strain evidence="1">IMCC11814</strain>
    </source>
</reference>
<dbReference type="Proteomes" id="UP001143304">
    <property type="component" value="Unassembled WGS sequence"/>
</dbReference>
<sequence>MKSRLYEGVLRHRRTHPKQHAFQYRVFMPYICLSEMGELFKDTPFWSQSRPAFGRFQRSDFMGDPAIALEDEVRRRIFEETGETHKGHIYLLANLRYFGHIINPIAVYYCFNEDESNLEWVVAEVTNTPWDERHSYVLAGPAAGKWLNTQFDKSLHVSPFNPMAMQYHWRSSTPDHRLILHMDNHHQGEKVFDATLALSARPFTARNLNRLLARYPFMTLKVLWGIYWQALKLYLKGVPVFAHP</sequence>
<evidence type="ECO:0000313" key="2">
    <source>
        <dbReference type="Proteomes" id="UP001143304"/>
    </source>
</evidence>
<dbReference type="InterPro" id="IPR010775">
    <property type="entry name" value="DUF1365"/>
</dbReference>
<accession>A0ABT3T3Z7</accession>
<evidence type="ECO:0000313" key="1">
    <source>
        <dbReference type="EMBL" id="MCX2976968.1"/>
    </source>
</evidence>
<organism evidence="1 2">
    <name type="scientific">Candidatus Marimicrobium litorale</name>
    <dbReference type="NCBI Taxonomy" id="2518991"/>
    <lineage>
        <taxon>Bacteria</taxon>
        <taxon>Pseudomonadati</taxon>
        <taxon>Pseudomonadota</taxon>
        <taxon>Gammaproteobacteria</taxon>
        <taxon>Cellvibrionales</taxon>
        <taxon>Halieaceae</taxon>
        <taxon>Marimicrobium</taxon>
    </lineage>
</organism>
<comment type="caution">
    <text evidence="1">The sequence shown here is derived from an EMBL/GenBank/DDBJ whole genome shotgun (WGS) entry which is preliminary data.</text>
</comment>
<dbReference type="Pfam" id="PF07103">
    <property type="entry name" value="DUF1365"/>
    <property type="match status" value="1"/>
</dbReference>
<keyword evidence="2" id="KW-1185">Reference proteome</keyword>
<name>A0ABT3T3Z7_9GAMM</name>
<gene>
    <name evidence="1" type="ORF">EYC82_06335</name>
</gene>
<dbReference type="EMBL" id="SHNO01000001">
    <property type="protein sequence ID" value="MCX2976968.1"/>
    <property type="molecule type" value="Genomic_DNA"/>
</dbReference>
<protein>
    <submittedName>
        <fullName evidence="1">DUF1365 domain-containing protein</fullName>
    </submittedName>
</protein>
<proteinExistence type="predicted"/>
<dbReference type="PANTHER" id="PTHR33973:SF4">
    <property type="entry name" value="OS07G0153300 PROTEIN"/>
    <property type="match status" value="1"/>
</dbReference>